<keyword evidence="1" id="KW-1133">Transmembrane helix</keyword>
<gene>
    <name evidence="2" type="ORF">ENT52_05990</name>
</gene>
<accession>A0A7J3M4D0</accession>
<keyword evidence="1" id="KW-0472">Membrane</keyword>
<name>A0A7J3M4D0_ARCFL</name>
<organism evidence="2">
    <name type="scientific">Archaeoglobus fulgidus</name>
    <dbReference type="NCBI Taxonomy" id="2234"/>
    <lineage>
        <taxon>Archaea</taxon>
        <taxon>Methanobacteriati</taxon>
        <taxon>Methanobacteriota</taxon>
        <taxon>Archaeoglobi</taxon>
        <taxon>Archaeoglobales</taxon>
        <taxon>Archaeoglobaceae</taxon>
        <taxon>Archaeoglobus</taxon>
    </lineage>
</organism>
<proteinExistence type="predicted"/>
<feature type="transmembrane region" description="Helical" evidence="1">
    <location>
        <begin position="12"/>
        <end position="29"/>
    </location>
</feature>
<protein>
    <submittedName>
        <fullName evidence="2">Uncharacterized protein</fullName>
    </submittedName>
</protein>
<evidence type="ECO:0000256" key="1">
    <source>
        <dbReference type="SAM" id="Phobius"/>
    </source>
</evidence>
<reference evidence="2" key="1">
    <citation type="journal article" date="2020" name="mSystems">
        <title>Genome- and Community-Level Interaction Insights into Carbon Utilization and Element Cycling Functions of Hydrothermarchaeota in Hydrothermal Sediment.</title>
        <authorList>
            <person name="Zhou Z."/>
            <person name="Liu Y."/>
            <person name="Xu W."/>
            <person name="Pan J."/>
            <person name="Luo Z.H."/>
            <person name="Li M."/>
        </authorList>
    </citation>
    <scope>NUCLEOTIDE SEQUENCE [LARGE SCALE GENOMIC DNA]</scope>
    <source>
        <strain evidence="2">SpSt-587</strain>
    </source>
</reference>
<keyword evidence="1" id="KW-0812">Transmembrane</keyword>
<comment type="caution">
    <text evidence="2">The sequence shown here is derived from an EMBL/GenBank/DDBJ whole genome shotgun (WGS) entry which is preliminary data.</text>
</comment>
<dbReference type="EMBL" id="DSYZ01000112">
    <property type="protein sequence ID" value="HGT83260.1"/>
    <property type="molecule type" value="Genomic_DNA"/>
</dbReference>
<dbReference type="AlphaFoldDB" id="A0A7J3M4D0"/>
<feature type="transmembrane region" description="Helical" evidence="1">
    <location>
        <begin position="35"/>
        <end position="55"/>
    </location>
</feature>
<sequence>MPSWKDFSREIILSVVMVFSAAGLVYKWLSAFDRLDAVIVFLAALLIASLAMFLVSIELRMQAIAEEFQNVKRTIAITSDELERRIANAIRPELRELAEKIDSIQRKMFR</sequence>
<evidence type="ECO:0000313" key="2">
    <source>
        <dbReference type="EMBL" id="HGT83260.1"/>
    </source>
</evidence>